<gene>
    <name evidence="2" type="ORF">GRI38_13440</name>
</gene>
<reference evidence="2 3" key="1">
    <citation type="submission" date="2019-12" db="EMBL/GenBank/DDBJ databases">
        <title>Genomic-based taxomic classification of the family Erythrobacteraceae.</title>
        <authorList>
            <person name="Xu L."/>
        </authorList>
    </citation>
    <scope>NUCLEOTIDE SEQUENCE [LARGE SCALE GENOMIC DNA]</scope>
    <source>
        <strain evidence="2 3">MCCC 1A09962</strain>
    </source>
</reference>
<evidence type="ECO:0000256" key="1">
    <source>
        <dbReference type="SAM" id="MobiDB-lite"/>
    </source>
</evidence>
<dbReference type="AlphaFoldDB" id="A0A844ZIE3"/>
<evidence type="ECO:0000313" key="3">
    <source>
        <dbReference type="Proteomes" id="UP000433104"/>
    </source>
</evidence>
<feature type="compositionally biased region" description="Basic and acidic residues" evidence="1">
    <location>
        <begin position="89"/>
        <end position="100"/>
    </location>
</feature>
<dbReference type="Proteomes" id="UP000433104">
    <property type="component" value="Unassembled WGS sequence"/>
</dbReference>
<accession>A0A844ZIE3</accession>
<proteinExistence type="predicted"/>
<keyword evidence="3" id="KW-1185">Reference proteome</keyword>
<dbReference type="EMBL" id="WTYW01000006">
    <property type="protein sequence ID" value="MXO87032.1"/>
    <property type="molecule type" value="Genomic_DNA"/>
</dbReference>
<evidence type="ECO:0000313" key="2">
    <source>
        <dbReference type="EMBL" id="MXO87032.1"/>
    </source>
</evidence>
<feature type="compositionally biased region" description="Basic and acidic residues" evidence="1">
    <location>
        <begin position="113"/>
        <end position="138"/>
    </location>
</feature>
<organism evidence="2 3">
    <name type="scientific">Parapontixanthobacter aurantiacus</name>
    <dbReference type="NCBI Taxonomy" id="1463599"/>
    <lineage>
        <taxon>Bacteria</taxon>
        <taxon>Pseudomonadati</taxon>
        <taxon>Pseudomonadota</taxon>
        <taxon>Alphaproteobacteria</taxon>
        <taxon>Sphingomonadales</taxon>
        <taxon>Erythrobacteraceae</taxon>
        <taxon>Parapontixanthobacter</taxon>
    </lineage>
</organism>
<sequence length="138" mass="15533">MAAQKHRPVAAIFVLAGDNYAIERLDQARQDVHASRIVQPELNVARRQVDHIPDAPIRHIEPVKQKDGRSRRPAHPALENEIEDQLAADAEKGGNRKGDDEPQAGKLVDVEEEQRTEHHQCRRTQGPERAPRADRSAL</sequence>
<comment type="caution">
    <text evidence="2">The sequence shown here is derived from an EMBL/GenBank/DDBJ whole genome shotgun (WGS) entry which is preliminary data.</text>
</comment>
<feature type="region of interest" description="Disordered" evidence="1">
    <location>
        <begin position="48"/>
        <end position="138"/>
    </location>
</feature>
<feature type="compositionally biased region" description="Basic and acidic residues" evidence="1">
    <location>
        <begin position="48"/>
        <end position="70"/>
    </location>
</feature>
<name>A0A844ZIE3_9SPHN</name>
<dbReference type="RefSeq" id="WP_160685218.1">
    <property type="nucleotide sequence ID" value="NZ_WTYW01000006.1"/>
</dbReference>
<protein>
    <submittedName>
        <fullName evidence="2">Uncharacterized protein</fullName>
    </submittedName>
</protein>